<accession>A0A934PMB5</accession>
<keyword evidence="1" id="KW-0732">Signal</keyword>
<protein>
    <submittedName>
        <fullName evidence="2">Uncharacterized protein</fullName>
    </submittedName>
</protein>
<organism evidence="2 3">
    <name type="scientific">Flavobacterium agrisoli</name>
    <dbReference type="NCBI Taxonomy" id="2793066"/>
    <lineage>
        <taxon>Bacteria</taxon>
        <taxon>Pseudomonadati</taxon>
        <taxon>Bacteroidota</taxon>
        <taxon>Flavobacteriia</taxon>
        <taxon>Flavobacteriales</taxon>
        <taxon>Flavobacteriaceae</taxon>
        <taxon>Flavobacterium</taxon>
    </lineage>
</organism>
<evidence type="ECO:0000313" key="2">
    <source>
        <dbReference type="EMBL" id="MBK0369454.1"/>
    </source>
</evidence>
<reference evidence="2" key="1">
    <citation type="submission" date="2020-12" db="EMBL/GenBank/DDBJ databases">
        <title>Bacterial novel species Flavobacterium sp. SE-1-e isolated from soil.</title>
        <authorList>
            <person name="Jung H.-Y."/>
        </authorList>
    </citation>
    <scope>NUCLEOTIDE SEQUENCE</scope>
    <source>
        <strain evidence="2">SE-1-e</strain>
    </source>
</reference>
<feature type="signal peptide" evidence="1">
    <location>
        <begin position="1"/>
        <end position="23"/>
    </location>
</feature>
<name>A0A934PMB5_9FLAO</name>
<sequence>MLAKTSKTLFLFLMLLFSAIAFAQNDVILKKNGEEMQGKVMKMNQDDLIFVYKNETVEYPVKFSDIIKITFASGRVQNFNTAPSTTALNTENHQNKAAILPFGYIKDQETSNTLMTQKIQLETYKYFKQNAVQIQFQDPMTTNALLAKAGINESNLQAHTIDEIANILGVAYIVNGLVSIVKTSVTNSSYGSVDVKENSKNKTTANSSTYNYATQNYSTTITMNVYTDQGENIYTQDHNSFWQTEDAYKITLGYLAKRSPIFKR</sequence>
<feature type="chain" id="PRO_5038072142" evidence="1">
    <location>
        <begin position="24"/>
        <end position="264"/>
    </location>
</feature>
<keyword evidence="3" id="KW-1185">Reference proteome</keyword>
<dbReference type="RefSeq" id="WP_200105377.1">
    <property type="nucleotide sequence ID" value="NZ_JAEHFV010000002.1"/>
</dbReference>
<comment type="caution">
    <text evidence="2">The sequence shown here is derived from an EMBL/GenBank/DDBJ whole genome shotgun (WGS) entry which is preliminary data.</text>
</comment>
<dbReference type="AlphaFoldDB" id="A0A934PMB5"/>
<gene>
    <name evidence="2" type="ORF">I5M07_06345</name>
</gene>
<proteinExistence type="predicted"/>
<dbReference type="EMBL" id="JAEHFV010000002">
    <property type="protein sequence ID" value="MBK0369454.1"/>
    <property type="molecule type" value="Genomic_DNA"/>
</dbReference>
<evidence type="ECO:0000256" key="1">
    <source>
        <dbReference type="SAM" id="SignalP"/>
    </source>
</evidence>
<dbReference type="Proteomes" id="UP000609172">
    <property type="component" value="Unassembled WGS sequence"/>
</dbReference>
<evidence type="ECO:0000313" key="3">
    <source>
        <dbReference type="Proteomes" id="UP000609172"/>
    </source>
</evidence>